<feature type="binding site" evidence="10">
    <location>
        <position position="45"/>
    </location>
    <ligand>
        <name>iminosuccinate</name>
        <dbReference type="ChEBI" id="CHEBI:77875"/>
    </ligand>
</feature>
<dbReference type="PANTHER" id="PTHR30573:SF0">
    <property type="entry name" value="QUINOLINATE SYNTHASE, CHLOROPLASTIC"/>
    <property type="match status" value="1"/>
</dbReference>
<feature type="binding site" evidence="10">
    <location>
        <position position="275"/>
    </location>
    <ligand>
        <name>iminosuccinate</name>
        <dbReference type="ChEBI" id="CHEBI:77875"/>
    </ligand>
</feature>
<evidence type="ECO:0000256" key="3">
    <source>
        <dbReference type="ARBA" id="ARBA00022485"/>
    </source>
</evidence>
<keyword evidence="7 10" id="KW-0479">Metal-binding</keyword>
<accession>A0ABV9P0P9</accession>
<keyword evidence="6 10" id="KW-0808">Transferase</keyword>
<reference evidence="12" key="1">
    <citation type="journal article" date="2019" name="Int. J. Syst. Evol. Microbiol.">
        <title>The Global Catalogue of Microorganisms (GCM) 10K type strain sequencing project: providing services to taxonomists for standard genome sequencing and annotation.</title>
        <authorList>
            <consortium name="The Broad Institute Genomics Platform"/>
            <consortium name="The Broad Institute Genome Sequencing Center for Infectious Disease"/>
            <person name="Wu L."/>
            <person name="Ma J."/>
        </authorList>
    </citation>
    <scope>NUCLEOTIDE SEQUENCE [LARGE SCALE GENOMIC DNA]</scope>
    <source>
        <strain evidence="12">JCM 12165</strain>
    </source>
</reference>
<organism evidence="11 12">
    <name type="scientific">Bacillus daqingensis</name>
    <dbReference type="NCBI Taxonomy" id="872396"/>
    <lineage>
        <taxon>Bacteria</taxon>
        <taxon>Bacillati</taxon>
        <taxon>Bacillota</taxon>
        <taxon>Bacilli</taxon>
        <taxon>Bacillales</taxon>
        <taxon>Bacillaceae</taxon>
        <taxon>Bacillus</taxon>
    </lineage>
</organism>
<dbReference type="InterPro" id="IPR023515">
    <property type="entry name" value="Quinolinate_synth_A_type3"/>
</dbReference>
<keyword evidence="4 10" id="KW-0963">Cytoplasm</keyword>
<evidence type="ECO:0000256" key="5">
    <source>
        <dbReference type="ARBA" id="ARBA00022642"/>
    </source>
</evidence>
<keyword evidence="5 10" id="KW-0662">Pyridine nucleotide biosynthesis</keyword>
<evidence type="ECO:0000256" key="9">
    <source>
        <dbReference type="ARBA" id="ARBA00023014"/>
    </source>
</evidence>
<name>A0ABV9P0P9_9BACI</name>
<comment type="subcellular location">
    <subcellularLocation>
        <location evidence="10">Cytoplasm</location>
    </subcellularLocation>
</comment>
<evidence type="ECO:0000256" key="2">
    <source>
        <dbReference type="ARBA" id="ARBA00012669"/>
    </source>
</evidence>
<dbReference type="HAMAP" id="MF_00569">
    <property type="entry name" value="NadA_type3"/>
    <property type="match status" value="1"/>
</dbReference>
<evidence type="ECO:0000313" key="12">
    <source>
        <dbReference type="Proteomes" id="UP001595896"/>
    </source>
</evidence>
<evidence type="ECO:0000256" key="8">
    <source>
        <dbReference type="ARBA" id="ARBA00023004"/>
    </source>
</evidence>
<feature type="binding site" evidence="10">
    <location>
        <position position="322"/>
    </location>
    <ligand>
        <name>[4Fe-4S] cluster</name>
        <dbReference type="ChEBI" id="CHEBI:49883"/>
    </ligand>
</feature>
<feature type="binding site" evidence="10">
    <location>
        <begin position="258"/>
        <end position="260"/>
    </location>
    <ligand>
        <name>iminosuccinate</name>
        <dbReference type="ChEBI" id="CHEBI:77875"/>
    </ligand>
</feature>
<dbReference type="NCBIfam" id="NF006880">
    <property type="entry name" value="PRK09375.2-1"/>
    <property type="match status" value="1"/>
</dbReference>
<comment type="function">
    <text evidence="10">Catalyzes the condensation of iminoaspartate with dihydroxyacetone phosphate to form quinolinate.</text>
</comment>
<feature type="binding site" evidence="10">
    <location>
        <position position="62"/>
    </location>
    <ligand>
        <name>iminosuccinate</name>
        <dbReference type="ChEBI" id="CHEBI:77875"/>
    </ligand>
</feature>
<evidence type="ECO:0000256" key="6">
    <source>
        <dbReference type="ARBA" id="ARBA00022679"/>
    </source>
</evidence>
<keyword evidence="3 10" id="KW-0004">4Fe-4S</keyword>
<dbReference type="Proteomes" id="UP001595896">
    <property type="component" value="Unassembled WGS sequence"/>
</dbReference>
<comment type="similarity">
    <text evidence="10">Belongs to the quinolinate synthase family. Type 3 subfamily.</text>
</comment>
<protein>
    <recommendedName>
        <fullName evidence="2 10">Quinolinate synthase</fullName>
        <ecNumber evidence="2 10">2.5.1.72</ecNumber>
    </recommendedName>
</protein>
<keyword evidence="12" id="KW-1185">Reference proteome</keyword>
<evidence type="ECO:0000256" key="1">
    <source>
        <dbReference type="ARBA" id="ARBA00005065"/>
    </source>
</evidence>
<comment type="pathway">
    <text evidence="1 10">Cofactor biosynthesis; NAD(+) biosynthesis; quinolinate from iminoaspartate: step 1/1.</text>
</comment>
<dbReference type="SUPFAM" id="SSF142754">
    <property type="entry name" value="NadA-like"/>
    <property type="match status" value="1"/>
</dbReference>
<comment type="cofactor">
    <cofactor evidence="10">
        <name>[4Fe-4S] cluster</name>
        <dbReference type="ChEBI" id="CHEBI:49883"/>
    </cofactor>
    <text evidence="10">Binds 1 [4Fe-4S] cluster per subunit.</text>
</comment>
<dbReference type="NCBIfam" id="TIGR00550">
    <property type="entry name" value="nadA"/>
    <property type="match status" value="1"/>
</dbReference>
<feature type="binding site" evidence="10">
    <location>
        <position position="109"/>
    </location>
    <ligand>
        <name>[4Fe-4S] cluster</name>
        <dbReference type="ChEBI" id="CHEBI:49883"/>
    </ligand>
</feature>
<dbReference type="PANTHER" id="PTHR30573">
    <property type="entry name" value="QUINOLINATE SYNTHETASE A"/>
    <property type="match status" value="1"/>
</dbReference>
<gene>
    <name evidence="10 11" type="primary">nadA</name>
    <name evidence="11" type="ORF">ACFO4L_15015</name>
</gene>
<evidence type="ECO:0000256" key="7">
    <source>
        <dbReference type="ARBA" id="ARBA00022723"/>
    </source>
</evidence>
<feature type="binding site" evidence="10">
    <location>
        <position position="232"/>
    </location>
    <ligand>
        <name>[4Fe-4S] cluster</name>
        <dbReference type="ChEBI" id="CHEBI:49883"/>
    </ligand>
</feature>
<dbReference type="InterPro" id="IPR003473">
    <property type="entry name" value="NadA"/>
</dbReference>
<evidence type="ECO:0000313" key="11">
    <source>
        <dbReference type="EMBL" id="MFC4737889.1"/>
    </source>
</evidence>
<dbReference type="InterPro" id="IPR036094">
    <property type="entry name" value="NadA_sf"/>
</dbReference>
<evidence type="ECO:0000256" key="10">
    <source>
        <dbReference type="HAMAP-Rule" id="MF_00569"/>
    </source>
</evidence>
<dbReference type="Gene3D" id="3.40.50.10800">
    <property type="entry name" value="NadA-like"/>
    <property type="match status" value="3"/>
</dbReference>
<dbReference type="EC" id="2.5.1.72" evidence="2 10"/>
<feature type="binding site" evidence="10">
    <location>
        <begin position="140"/>
        <end position="142"/>
    </location>
    <ligand>
        <name>iminosuccinate</name>
        <dbReference type="ChEBI" id="CHEBI:77875"/>
    </ligand>
</feature>
<dbReference type="NCBIfam" id="NF006883">
    <property type="entry name" value="PRK09375.2-4"/>
    <property type="match status" value="1"/>
</dbReference>
<dbReference type="EMBL" id="JBHSGK010000020">
    <property type="protein sequence ID" value="MFC4737889.1"/>
    <property type="molecule type" value="Genomic_DNA"/>
</dbReference>
<dbReference type="RefSeq" id="WP_377910479.1">
    <property type="nucleotide sequence ID" value="NZ_JBHSGK010000020.1"/>
</dbReference>
<dbReference type="GO" id="GO:0016740">
    <property type="term" value="F:transferase activity"/>
    <property type="evidence" value="ECO:0007669"/>
    <property type="project" value="UniProtKB-KW"/>
</dbReference>
<comment type="caution">
    <text evidence="11">The sequence shown here is derived from an EMBL/GenBank/DDBJ whole genome shotgun (WGS) entry which is preliminary data.</text>
</comment>
<comment type="catalytic activity">
    <reaction evidence="10">
        <text>iminosuccinate + dihydroxyacetone phosphate = quinolinate + phosphate + 2 H2O + H(+)</text>
        <dbReference type="Rhea" id="RHEA:25888"/>
        <dbReference type="ChEBI" id="CHEBI:15377"/>
        <dbReference type="ChEBI" id="CHEBI:15378"/>
        <dbReference type="ChEBI" id="CHEBI:29959"/>
        <dbReference type="ChEBI" id="CHEBI:43474"/>
        <dbReference type="ChEBI" id="CHEBI:57642"/>
        <dbReference type="ChEBI" id="CHEBI:77875"/>
        <dbReference type="EC" id="2.5.1.72"/>
    </reaction>
</comment>
<dbReference type="Pfam" id="PF02445">
    <property type="entry name" value="NadA"/>
    <property type="match status" value="1"/>
</dbReference>
<sequence length="371" mass="41352">MKSMLFDQLTPAIPAAYKQLSDNELQQLVREKREALGSSLFLPGHHYQRDEVIRFADVTGDSLQLARQSAARPEADVIIFLGVHFMAETADILTPDRQRVILPDLRAGCSMADMADDRQCEEAWKQLTDRYGDTILPVTYVNSSAAVKAFVGRHGGTTVTSSNAKQVMAWAYSQKKRVLFLPDQHLGRNTAYKGGMSREKMAVWDPIRAELVPDQPGAALDDAELLLWKGHCSVHENFRMEHIQQFRSEEPDRQILVHPECTWEVTQAADLAGSTSYIINQIQQAAPGSKWAVGTEMNLVQRLAAEHPEQSIVSLNPDMCPCLTMNRIDLPHLAWVLDEVASGKIVHEIRVPDNIAADAGLAIERMMSLTS</sequence>
<proteinExistence type="inferred from homology"/>
<keyword evidence="8 10" id="KW-0408">Iron</keyword>
<feature type="binding site" evidence="10">
    <location>
        <position position="161"/>
    </location>
    <ligand>
        <name>iminosuccinate</name>
        <dbReference type="ChEBI" id="CHEBI:77875"/>
    </ligand>
</feature>
<keyword evidence="9 10" id="KW-0411">Iron-sulfur</keyword>
<evidence type="ECO:0000256" key="4">
    <source>
        <dbReference type="ARBA" id="ARBA00022490"/>
    </source>
</evidence>